<feature type="transmembrane region" description="Helical" evidence="1">
    <location>
        <begin position="70"/>
        <end position="93"/>
    </location>
</feature>
<name>A0AA37TY68_9BACL</name>
<comment type="caution">
    <text evidence="2">The sequence shown here is derived from an EMBL/GenBank/DDBJ whole genome shotgun (WGS) entry which is preliminary data.</text>
</comment>
<evidence type="ECO:0000256" key="1">
    <source>
        <dbReference type="SAM" id="Phobius"/>
    </source>
</evidence>
<dbReference type="AlphaFoldDB" id="A0AA37TY68"/>
<dbReference type="EMBL" id="BSRA01000015">
    <property type="protein sequence ID" value="GLV14701.1"/>
    <property type="molecule type" value="Genomic_DNA"/>
</dbReference>
<gene>
    <name evidence="2" type="ORF">Heshes_23850</name>
</gene>
<feature type="transmembrane region" description="Helical" evidence="1">
    <location>
        <begin position="7"/>
        <end position="27"/>
    </location>
</feature>
<sequence>MTIHKKSMSVLFFAVILNYVAQIPYYFHQYYFPHHIAPNWSGVALLVLTLIWFLVGYFRFVDGKRYGWSLLLSFLSAQVLFYGHSLVLSFFGGGTIAQLRTHSPFLLVIFLIGDLNFLVAMYYLVWMLYKRQR</sequence>
<accession>A0AA37TY68</accession>
<feature type="transmembrane region" description="Helical" evidence="1">
    <location>
        <begin position="105"/>
        <end position="129"/>
    </location>
</feature>
<reference evidence="2" key="1">
    <citation type="submission" date="2023-02" db="EMBL/GenBank/DDBJ databases">
        <title>Proposal of a novel subspecies: Alicyclobacillus hesperidum subspecies aegle.</title>
        <authorList>
            <person name="Goto K."/>
            <person name="Fujii T."/>
            <person name="Yasui K."/>
            <person name="Mochida K."/>
            <person name="Kato-Tanaka Y."/>
            <person name="Morohoshi S."/>
            <person name="An S.Y."/>
            <person name="Kasai H."/>
            <person name="Yokota A."/>
        </authorList>
    </citation>
    <scope>NUCLEOTIDE SEQUENCE</scope>
    <source>
        <strain evidence="2">DSM 12766</strain>
    </source>
</reference>
<organism evidence="2 3">
    <name type="scientific">Alicyclobacillus hesperidum</name>
    <dbReference type="NCBI Taxonomy" id="89784"/>
    <lineage>
        <taxon>Bacteria</taxon>
        <taxon>Bacillati</taxon>
        <taxon>Bacillota</taxon>
        <taxon>Bacilli</taxon>
        <taxon>Bacillales</taxon>
        <taxon>Alicyclobacillaceae</taxon>
        <taxon>Alicyclobacillus</taxon>
    </lineage>
</organism>
<keyword evidence="1" id="KW-0472">Membrane</keyword>
<evidence type="ECO:0000313" key="3">
    <source>
        <dbReference type="Proteomes" id="UP001157137"/>
    </source>
</evidence>
<feature type="transmembrane region" description="Helical" evidence="1">
    <location>
        <begin position="39"/>
        <end position="58"/>
    </location>
</feature>
<protein>
    <submittedName>
        <fullName evidence="2">Uncharacterized protein</fullName>
    </submittedName>
</protein>
<dbReference type="RefSeq" id="WP_284227797.1">
    <property type="nucleotide sequence ID" value="NZ_BSRA01000015.1"/>
</dbReference>
<evidence type="ECO:0000313" key="2">
    <source>
        <dbReference type="EMBL" id="GLV14701.1"/>
    </source>
</evidence>
<keyword evidence="1" id="KW-1133">Transmembrane helix</keyword>
<proteinExistence type="predicted"/>
<dbReference type="Proteomes" id="UP001157137">
    <property type="component" value="Unassembled WGS sequence"/>
</dbReference>
<keyword evidence="1" id="KW-0812">Transmembrane</keyword>